<reference evidence="8 9" key="1">
    <citation type="journal article" date="2025" name="Microbiol. Resour. Announc.">
        <title>Draft genome sequences for Neonectria magnoliae and Neonectria punicea, canker pathogens of Liriodendron tulipifera and Acer saccharum in West Virginia.</title>
        <authorList>
            <person name="Petronek H.M."/>
            <person name="Kasson M.T."/>
            <person name="Metheny A.M."/>
            <person name="Stauder C.M."/>
            <person name="Lovett B."/>
            <person name="Lynch S.C."/>
            <person name="Garnas J.R."/>
            <person name="Kasson L.R."/>
            <person name="Stajich J.E."/>
        </authorList>
    </citation>
    <scope>NUCLEOTIDE SEQUENCE [LARGE SCALE GENOMIC DNA]</scope>
    <source>
        <strain evidence="8 9">NRRL 64653</strain>
    </source>
</reference>
<accession>A0ABR1HDK7</accession>
<protein>
    <recommendedName>
        <fullName evidence="1">phospholipase A2</fullName>
        <ecNumber evidence="1">3.1.1.4</ecNumber>
    </recommendedName>
</protein>
<dbReference type="Pfam" id="PF24883">
    <property type="entry name" value="NPHP3_N"/>
    <property type="match status" value="1"/>
</dbReference>
<organism evidence="8 9">
    <name type="scientific">Neonectria punicea</name>
    <dbReference type="NCBI Taxonomy" id="979145"/>
    <lineage>
        <taxon>Eukaryota</taxon>
        <taxon>Fungi</taxon>
        <taxon>Dikarya</taxon>
        <taxon>Ascomycota</taxon>
        <taxon>Pezizomycotina</taxon>
        <taxon>Sordariomycetes</taxon>
        <taxon>Hypocreomycetidae</taxon>
        <taxon>Hypocreales</taxon>
        <taxon>Nectriaceae</taxon>
        <taxon>Neonectria</taxon>
    </lineage>
</organism>
<evidence type="ECO:0000256" key="2">
    <source>
        <dbReference type="ARBA" id="ARBA00022737"/>
    </source>
</evidence>
<dbReference type="PANTHER" id="PTHR10039">
    <property type="entry name" value="AMELOGENIN"/>
    <property type="match status" value="1"/>
</dbReference>
<dbReference type="PANTHER" id="PTHR10039:SF16">
    <property type="entry name" value="GPI INOSITOL-DEACYLASE"/>
    <property type="match status" value="1"/>
</dbReference>
<dbReference type="InterPro" id="IPR016035">
    <property type="entry name" value="Acyl_Trfase/lysoPLipase"/>
</dbReference>
<dbReference type="EMBL" id="JAZAVJ010000039">
    <property type="protein sequence ID" value="KAK7419245.1"/>
    <property type="molecule type" value="Genomic_DNA"/>
</dbReference>
<keyword evidence="3" id="KW-0443">Lipid metabolism</keyword>
<dbReference type="PROSITE" id="PS50297">
    <property type="entry name" value="ANK_REP_REGION"/>
    <property type="match status" value="1"/>
</dbReference>
<gene>
    <name evidence="8" type="ORF">QQX98_003397</name>
</gene>
<evidence type="ECO:0000256" key="1">
    <source>
        <dbReference type="ARBA" id="ARBA00013278"/>
    </source>
</evidence>
<dbReference type="InterPro" id="IPR036770">
    <property type="entry name" value="Ankyrin_rpt-contain_sf"/>
</dbReference>
<dbReference type="InterPro" id="IPR056884">
    <property type="entry name" value="NPHP3-like_N"/>
</dbReference>
<evidence type="ECO:0000256" key="4">
    <source>
        <dbReference type="ARBA" id="ARBA00023422"/>
    </source>
</evidence>
<sequence length="880" mass="98901">MLGRLRMPIDECISKYLELSAAAFSPKRFKLDVLSKGKDLWRAAGKYRSDFLAEEFMKAVRLVEGDENALFFDPKGICRVFVCAQSKARNAPVNIRSYTTDVAVDGLSTKQCKIWEAARATSAASNFFDPIQIGWQEFVDGATGHNNPVEEAWKEGNSIWPNAKARIQCLVSIGTGVSEPKDFGNNLLGIKSALIASNTETENTEQRFYENHEALGVRGRYFRFNVDKGLRSIGLDEYEKLDAIMAATESYLNNPRVRKTVERFTDAVTLSSCYAFFYFSPLTKESDKMDLRSFKICLIVQIFKSLIIKRPDLDEGYAVPKRFQELYQTYNPSKEPSSEHIDELFWSLLPLARQTYIVIDALDECSPSQLRDSVLELLGSIPLSAGSNTHILLTSRRDLDIESAVKELSIPKHMVPFGIGEVNDDIQHHLERVISRSPCKEWSSDIKTMVIQHLVSRFDGVFRWADLQIHALARQKRGKDVRRALQKLPQGLEETYERMLKQIDEKDKFEEANAILQWLAYSGRSMTLPALAELAAFQIDDPDEPPDSDAFSISFQPGDRFSDVNSILNMLLGLIVSSKAEDSPVTIVSFAHYTVLEYLKSPRVYPKRFQLDIGRAEWFMFKSAISYINHYDTTVDSKSLPYPFLGYACTEVWRKAEAILSREPSSSDQILHHLTPSSNPSPRANREAFILALRISPTTSSSPSFQNALNDYLENVKDEGPFVPPGFFLSVDTQISVKMAAAAAESTLLKLVLDIGTALRKIKATTISRMSQKKLKTMQRSLSVLSKPGGNVNAVDKHQRIPLHSAAALGHVDLVTVLAQLDKTGTDYPDITKRTPLSFAAEHGHVEVVKLLLKLPYVEIEYPNEEKRTPLSWAAANGHE</sequence>
<keyword evidence="9" id="KW-1185">Reference proteome</keyword>
<feature type="repeat" description="ANK" evidence="5">
    <location>
        <begin position="832"/>
        <end position="854"/>
    </location>
</feature>
<name>A0ABR1HDK7_9HYPO</name>
<evidence type="ECO:0000313" key="8">
    <source>
        <dbReference type="EMBL" id="KAK7419245.1"/>
    </source>
</evidence>
<feature type="domain" description="PNPLA" evidence="6">
    <location>
        <begin position="36"/>
        <end position="153"/>
    </location>
</feature>
<dbReference type="SUPFAM" id="SSF48403">
    <property type="entry name" value="Ankyrin repeat"/>
    <property type="match status" value="1"/>
</dbReference>
<evidence type="ECO:0000256" key="3">
    <source>
        <dbReference type="ARBA" id="ARBA00023098"/>
    </source>
</evidence>
<dbReference type="Pfam" id="PF01734">
    <property type="entry name" value="Patatin"/>
    <property type="match status" value="1"/>
</dbReference>
<dbReference type="InterPro" id="IPR002110">
    <property type="entry name" value="Ankyrin_rpt"/>
</dbReference>
<keyword evidence="5" id="KW-0040">ANK repeat</keyword>
<dbReference type="Gene3D" id="1.25.40.20">
    <property type="entry name" value="Ankyrin repeat-containing domain"/>
    <property type="match status" value="1"/>
</dbReference>
<feature type="domain" description="Nephrocystin 3-like N-terminal" evidence="7">
    <location>
        <begin position="274"/>
        <end position="396"/>
    </location>
</feature>
<evidence type="ECO:0000256" key="5">
    <source>
        <dbReference type="PROSITE-ProRule" id="PRU00023"/>
    </source>
</evidence>
<dbReference type="InterPro" id="IPR002641">
    <property type="entry name" value="PNPLA_dom"/>
</dbReference>
<dbReference type="SMART" id="SM00248">
    <property type="entry name" value="ANK"/>
    <property type="match status" value="2"/>
</dbReference>
<dbReference type="PROSITE" id="PS50088">
    <property type="entry name" value="ANK_REPEAT"/>
    <property type="match status" value="1"/>
</dbReference>
<dbReference type="Pfam" id="PF12796">
    <property type="entry name" value="Ank_2"/>
    <property type="match status" value="1"/>
</dbReference>
<evidence type="ECO:0000313" key="9">
    <source>
        <dbReference type="Proteomes" id="UP001498476"/>
    </source>
</evidence>
<keyword evidence="2" id="KW-0677">Repeat</keyword>
<comment type="catalytic activity">
    <reaction evidence="4">
        <text>a 1,2-diacyl-sn-glycero-3-phosphocholine + H2O = a 1-acyl-sn-glycero-3-phosphocholine + a fatty acid + H(+)</text>
        <dbReference type="Rhea" id="RHEA:15801"/>
        <dbReference type="ChEBI" id="CHEBI:15377"/>
        <dbReference type="ChEBI" id="CHEBI:15378"/>
        <dbReference type="ChEBI" id="CHEBI:28868"/>
        <dbReference type="ChEBI" id="CHEBI:57643"/>
        <dbReference type="ChEBI" id="CHEBI:58168"/>
        <dbReference type="EC" id="3.1.1.4"/>
    </reaction>
    <physiologicalReaction direction="left-to-right" evidence="4">
        <dbReference type="Rhea" id="RHEA:15802"/>
    </physiologicalReaction>
</comment>
<evidence type="ECO:0000259" key="7">
    <source>
        <dbReference type="Pfam" id="PF24883"/>
    </source>
</evidence>
<dbReference type="Proteomes" id="UP001498476">
    <property type="component" value="Unassembled WGS sequence"/>
</dbReference>
<evidence type="ECO:0000259" key="6">
    <source>
        <dbReference type="Pfam" id="PF01734"/>
    </source>
</evidence>
<proteinExistence type="predicted"/>
<dbReference type="SUPFAM" id="SSF52151">
    <property type="entry name" value="FabD/lysophospholipase-like"/>
    <property type="match status" value="1"/>
</dbReference>
<dbReference type="Gene3D" id="3.40.1090.10">
    <property type="entry name" value="Cytosolic phospholipase A2 catalytic domain"/>
    <property type="match status" value="1"/>
</dbReference>
<comment type="caution">
    <text evidence="8">The sequence shown here is derived from an EMBL/GenBank/DDBJ whole genome shotgun (WGS) entry which is preliminary data.</text>
</comment>
<dbReference type="EC" id="3.1.1.4" evidence="1"/>